<sequence length="518" mass="57854">MDYTIVFLALLAGCLLGVLAGWFWFSKGKHVSVSLQNEIAKKEQELDRLTLRVQQSQSQIKTAEAEARVTAKEILSEAKAQATEMEAKIEKEQGRLEEKEKSLDEKVHEVERQRANVQKQESEVATLKTELTAASAKHREALESVSKLTQEQAKEQLKEELVREFSDFYAGQAKLVKEQFKEEAEEEAKNLLAEAMQRYASEVATESTATVVQLPSDDVKGKIIGKEGRNITAFEAATGVDIIIDDTPGAIVISGYDLARRYVAKLAMEKLIKDGRIQPARIEEVVTKMKEEVGKMMLEFGKRAAEELSITNYPQDLLKIIGRLRFRTSYGQNVLKHSLEMANIGRMLAEEIGADAKIVAEGCLLHDVGKALDHEVSGTHVEIGLEIARKFKVRPEVLHCIASHHNDVPIESPEAFIVAAADAISGARPGARRESFEAYVRRLKELEETAKSFEGVKRAFAISAGREVRVYVDTEKVDDLQQAKLAKDIAEKIEKDLTYPGVIKVNVIRERRVEETAK</sequence>
<dbReference type="PROSITE" id="PS51831">
    <property type="entry name" value="HD"/>
    <property type="match status" value="1"/>
</dbReference>
<accession>A0A0S1SLH5</accession>
<organism evidence="9 10">
    <name type="scientific">Candidatus Peribacter riflensis</name>
    <dbReference type="NCBI Taxonomy" id="1735162"/>
    <lineage>
        <taxon>Bacteria</taxon>
        <taxon>Candidatus Peregrinibacteriota</taxon>
        <taxon>Candidatus Peribacteria</taxon>
        <taxon>Candidatus Peribacterales</taxon>
        <taxon>Candidatus Peribacteraceae</taxon>
        <taxon>Candidatus Peribacter</taxon>
    </lineage>
</organism>
<evidence type="ECO:0000313" key="9">
    <source>
        <dbReference type="EMBL" id="ALM12936.1"/>
    </source>
</evidence>
<evidence type="ECO:0000313" key="10">
    <source>
        <dbReference type="Proteomes" id="UP000069135"/>
    </source>
</evidence>
<keyword evidence="1 5" id="KW-0540">Nuclease</keyword>
<keyword evidence="7" id="KW-0175">Coiled coil</keyword>
<accession>A0A0S1SR81</accession>
<evidence type="ECO:0000256" key="2">
    <source>
        <dbReference type="ARBA" id="ARBA00022759"/>
    </source>
</evidence>
<dbReference type="Pfam" id="PF00013">
    <property type="entry name" value="KH_1"/>
    <property type="match status" value="1"/>
</dbReference>
<dbReference type="Proteomes" id="UP000069135">
    <property type="component" value="Chromosome"/>
</dbReference>
<dbReference type="GO" id="GO:0005886">
    <property type="term" value="C:plasma membrane"/>
    <property type="evidence" value="ECO:0007669"/>
    <property type="project" value="UniProtKB-UniRule"/>
</dbReference>
<evidence type="ECO:0000256" key="5">
    <source>
        <dbReference type="HAMAP-Rule" id="MF_00335"/>
    </source>
</evidence>
<dbReference type="EMBL" id="CP013065">
    <property type="protein sequence ID" value="ALM12936.1"/>
    <property type="molecule type" value="Genomic_DNA"/>
</dbReference>
<dbReference type="SUPFAM" id="SSF54791">
    <property type="entry name" value="Eukaryotic type KH-domain (KH-domain type I)"/>
    <property type="match status" value="1"/>
</dbReference>
<dbReference type="CDD" id="cd22431">
    <property type="entry name" value="KH-I_RNaseY"/>
    <property type="match status" value="1"/>
</dbReference>
<evidence type="ECO:0000256" key="7">
    <source>
        <dbReference type="SAM" id="Coils"/>
    </source>
</evidence>
<dbReference type="SMART" id="SM00471">
    <property type="entry name" value="HDc"/>
    <property type="match status" value="1"/>
</dbReference>
<dbReference type="Pfam" id="PF01966">
    <property type="entry name" value="HD"/>
    <property type="match status" value="1"/>
</dbReference>
<dbReference type="AlphaFoldDB" id="A0A0S1SR81"/>
<keyword evidence="2 5" id="KW-0255">Endonuclease</keyword>
<dbReference type="GO" id="GO:0006402">
    <property type="term" value="P:mRNA catabolic process"/>
    <property type="evidence" value="ECO:0007669"/>
    <property type="project" value="UniProtKB-UniRule"/>
</dbReference>
<dbReference type="SMART" id="SM00322">
    <property type="entry name" value="KH"/>
    <property type="match status" value="1"/>
</dbReference>
<gene>
    <name evidence="5" type="primary">rny</name>
    <name evidence="9" type="ORF">PeribacterD1_0237</name>
</gene>
<proteinExistence type="inferred from homology"/>
<keyword evidence="3 5" id="KW-0378">Hydrolase</keyword>
<dbReference type="InterPro" id="IPR036612">
    <property type="entry name" value="KH_dom_type_1_sf"/>
</dbReference>
<accession>A0A0S1SVS6</accession>
<feature type="coiled-coil region" evidence="7">
    <location>
        <begin position="32"/>
        <end position="137"/>
    </location>
</feature>
<dbReference type="InterPro" id="IPR006675">
    <property type="entry name" value="HDIG_dom"/>
</dbReference>
<dbReference type="InterPro" id="IPR004087">
    <property type="entry name" value="KH_dom"/>
</dbReference>
<dbReference type="PANTHER" id="PTHR12826">
    <property type="entry name" value="RIBONUCLEASE Y"/>
    <property type="match status" value="1"/>
</dbReference>
<evidence type="ECO:0000256" key="1">
    <source>
        <dbReference type="ARBA" id="ARBA00022722"/>
    </source>
</evidence>
<keyword evidence="4 5" id="KW-0694">RNA-binding</keyword>
<dbReference type="EC" id="3.1.-.-" evidence="5 6"/>
<reference evidence="9 10" key="2">
    <citation type="journal article" date="2016" name="PeerJ">
        <title>Analysis of five complete genome sequences for members of the class Peribacteria in the recently recognized Peregrinibacteria bacterial phylum.</title>
        <authorList>
            <person name="Anantharaman K."/>
            <person name="Brown C.T."/>
            <person name="Burstein D."/>
            <person name="Castelle C.J."/>
            <person name="Probst A.J."/>
            <person name="Thomas B.C."/>
            <person name="Williams K.H."/>
            <person name="Banfield J.F."/>
        </authorList>
    </citation>
    <scope>NUCLEOTIDE SEQUENCE [LARGE SCALE GENOMIC DNA]</scope>
    <source>
        <strain evidence="9">RIFOXYD1_FULL_PER-ii_59_16</strain>
    </source>
</reference>
<dbReference type="InterPro" id="IPR003607">
    <property type="entry name" value="HD/PDEase_dom"/>
</dbReference>
<dbReference type="KEGG" id="prf:PeribacterA2_0237"/>
<dbReference type="GO" id="GO:0004521">
    <property type="term" value="F:RNA endonuclease activity"/>
    <property type="evidence" value="ECO:0007669"/>
    <property type="project" value="UniProtKB-UniRule"/>
</dbReference>
<dbReference type="CDD" id="cd00077">
    <property type="entry name" value="HDc"/>
    <property type="match status" value="1"/>
</dbReference>
<name>A0A0S1SR81_9BACT</name>
<dbReference type="PATRIC" id="fig|1735161.3.peg.237"/>
<evidence type="ECO:0000259" key="8">
    <source>
        <dbReference type="PROSITE" id="PS51831"/>
    </source>
</evidence>
<dbReference type="GO" id="GO:0003723">
    <property type="term" value="F:RNA binding"/>
    <property type="evidence" value="ECO:0007669"/>
    <property type="project" value="UniProtKB-UniRule"/>
</dbReference>
<evidence type="ECO:0000256" key="6">
    <source>
        <dbReference type="NCBIfam" id="TIGR03319"/>
    </source>
</evidence>
<protein>
    <recommendedName>
        <fullName evidence="5 6">Ribonuclease Y</fullName>
        <shortName evidence="5">RNase Y</shortName>
        <ecNumber evidence="5 6">3.1.-.-</ecNumber>
    </recommendedName>
</protein>
<dbReference type="NCBIfam" id="TIGR03319">
    <property type="entry name" value="RNase_Y"/>
    <property type="match status" value="1"/>
</dbReference>
<dbReference type="NCBIfam" id="TIGR00277">
    <property type="entry name" value="HDIG"/>
    <property type="match status" value="1"/>
</dbReference>
<dbReference type="InterPro" id="IPR017705">
    <property type="entry name" value="Ribonuclease_Y"/>
</dbReference>
<dbReference type="Gene3D" id="1.10.3210.10">
    <property type="entry name" value="Hypothetical protein af1432"/>
    <property type="match status" value="1"/>
</dbReference>
<dbReference type="HAMAP" id="MF_00335">
    <property type="entry name" value="RNase_Y"/>
    <property type="match status" value="1"/>
</dbReference>
<evidence type="ECO:0000256" key="3">
    <source>
        <dbReference type="ARBA" id="ARBA00022801"/>
    </source>
</evidence>
<feature type="domain" description="HD" evidence="8">
    <location>
        <begin position="334"/>
        <end position="427"/>
    </location>
</feature>
<dbReference type="Pfam" id="PF12072">
    <property type="entry name" value="RNase_Y_N"/>
    <property type="match status" value="1"/>
</dbReference>
<dbReference type="InterPro" id="IPR022711">
    <property type="entry name" value="RNase_Y_N"/>
</dbReference>
<dbReference type="InterPro" id="IPR006674">
    <property type="entry name" value="HD_domain"/>
</dbReference>
<comment type="similarity">
    <text evidence="5">Belongs to the RNase Y family.</text>
</comment>
<evidence type="ECO:0000256" key="4">
    <source>
        <dbReference type="ARBA" id="ARBA00022884"/>
    </source>
</evidence>
<dbReference type="SUPFAM" id="SSF109604">
    <property type="entry name" value="HD-domain/PDEase-like"/>
    <property type="match status" value="1"/>
</dbReference>
<reference evidence="10" key="1">
    <citation type="submission" date="2015-10" db="EMBL/GenBank/DDBJ databases">
        <title>Analysis of five complete genome sequences for members of the class Peribacteria in the recently recognized Peregrinibacteria bacterial phylum.</title>
        <authorList>
            <person name="Anantharaman K."/>
            <person name="Brown C.T."/>
            <person name="Burstein D."/>
            <person name="Castelle C.J."/>
            <person name="Probst A.J."/>
            <person name="Thomas B.C."/>
            <person name="Williams K.H."/>
            <person name="Banfield J.F."/>
        </authorList>
    </citation>
    <scope>NUCLEOTIDE SEQUENCE [LARGE SCALE GENOMIC DNA]</scope>
</reference>
<dbReference type="InterPro" id="IPR004088">
    <property type="entry name" value="KH_dom_type_1"/>
</dbReference>
<comment type="function">
    <text evidence="5">Endoribonuclease that initiates mRNA decay.</text>
</comment>
<dbReference type="PANTHER" id="PTHR12826:SF15">
    <property type="entry name" value="RIBONUCLEASE Y"/>
    <property type="match status" value="1"/>
</dbReference>
<accession>A0A0S1SJW2</accession>
<dbReference type="GO" id="GO:0016787">
    <property type="term" value="F:hydrolase activity"/>
    <property type="evidence" value="ECO:0007669"/>
    <property type="project" value="UniProtKB-KW"/>
</dbReference>
<dbReference type="STRING" id="1735162.PeribacterB2_0237"/>
<dbReference type="PROSITE" id="PS50084">
    <property type="entry name" value="KH_TYPE_1"/>
    <property type="match status" value="1"/>
</dbReference>
<accession>A0A0S1SMB2</accession>
<dbReference type="Gene3D" id="3.30.1370.10">
    <property type="entry name" value="K Homology domain, type 1"/>
    <property type="match status" value="1"/>
</dbReference>